<evidence type="ECO:0000256" key="1">
    <source>
        <dbReference type="SAM" id="MobiDB-lite"/>
    </source>
</evidence>
<protein>
    <submittedName>
        <fullName evidence="2">Uncharacterized protein</fullName>
    </submittedName>
</protein>
<proteinExistence type="predicted"/>
<comment type="caution">
    <text evidence="2">The sequence shown here is derived from an EMBL/GenBank/DDBJ whole genome shotgun (WGS) entry which is preliminary data.</text>
</comment>
<evidence type="ECO:0000313" key="2">
    <source>
        <dbReference type="EMBL" id="MFC0478254.1"/>
    </source>
</evidence>
<name>A0ABV6KY36_9BACI</name>
<sequence length="74" mass="8229">MQNKENEVAAINDANIELTERLEDSEVHSSSPGDTEATKANLEIDKAFSHDQTADPLPTYVMYNTPAIKINPKR</sequence>
<gene>
    <name evidence="2" type="ORF">ACFFHF_23995</name>
</gene>
<dbReference type="EMBL" id="JBHLUU010000128">
    <property type="protein sequence ID" value="MFC0478254.1"/>
    <property type="molecule type" value="Genomic_DNA"/>
</dbReference>
<dbReference type="Proteomes" id="UP001589738">
    <property type="component" value="Unassembled WGS sequence"/>
</dbReference>
<accession>A0ABV6KY36</accession>
<feature type="compositionally biased region" description="Basic and acidic residues" evidence="1">
    <location>
        <begin position="18"/>
        <end position="27"/>
    </location>
</feature>
<organism evidence="2 3">
    <name type="scientific">Robertmurraya beringensis</name>
    <dbReference type="NCBI Taxonomy" id="641660"/>
    <lineage>
        <taxon>Bacteria</taxon>
        <taxon>Bacillati</taxon>
        <taxon>Bacillota</taxon>
        <taxon>Bacilli</taxon>
        <taxon>Bacillales</taxon>
        <taxon>Bacillaceae</taxon>
        <taxon>Robertmurraya</taxon>
    </lineage>
</organism>
<dbReference type="RefSeq" id="WP_377059234.1">
    <property type="nucleotide sequence ID" value="NZ_JBHLUU010000128.1"/>
</dbReference>
<keyword evidence="3" id="KW-1185">Reference proteome</keyword>
<reference evidence="2 3" key="1">
    <citation type="submission" date="2024-09" db="EMBL/GenBank/DDBJ databases">
        <authorList>
            <person name="Sun Q."/>
            <person name="Mori K."/>
        </authorList>
    </citation>
    <scope>NUCLEOTIDE SEQUENCE [LARGE SCALE GENOMIC DNA]</scope>
    <source>
        <strain evidence="2 3">CGMCC 1.9126</strain>
    </source>
</reference>
<feature type="region of interest" description="Disordered" evidence="1">
    <location>
        <begin position="1"/>
        <end position="42"/>
    </location>
</feature>
<evidence type="ECO:0000313" key="3">
    <source>
        <dbReference type="Proteomes" id="UP001589738"/>
    </source>
</evidence>